<evidence type="ECO:0000256" key="9">
    <source>
        <dbReference type="ARBA" id="ARBA00022676"/>
    </source>
</evidence>
<dbReference type="NCBIfam" id="TIGR01090">
    <property type="entry name" value="apt"/>
    <property type="match status" value="1"/>
</dbReference>
<dbReference type="CDD" id="cd06223">
    <property type="entry name" value="PRTases_typeI"/>
    <property type="match status" value="1"/>
</dbReference>
<evidence type="ECO:0000256" key="2">
    <source>
        <dbReference type="ARBA" id="ARBA00003968"/>
    </source>
</evidence>
<dbReference type="GO" id="GO:0005737">
    <property type="term" value="C:cytoplasm"/>
    <property type="evidence" value="ECO:0007669"/>
    <property type="project" value="UniProtKB-SubCell"/>
</dbReference>
<dbReference type="FunFam" id="3.40.50.2020:FF:000004">
    <property type="entry name" value="Adenine phosphoribosyltransferase"/>
    <property type="match status" value="1"/>
</dbReference>
<keyword evidence="8 12" id="KW-0963">Cytoplasm</keyword>
<dbReference type="UniPathway" id="UPA00588">
    <property type="reaction ID" value="UER00646"/>
</dbReference>
<feature type="domain" description="Phosphoribosyltransferase" evidence="13">
    <location>
        <begin position="41"/>
        <end position="156"/>
    </location>
</feature>
<comment type="subcellular location">
    <subcellularLocation>
        <location evidence="3 12">Cytoplasm</location>
    </subcellularLocation>
</comment>
<dbReference type="EC" id="2.4.2.7" evidence="7 12"/>
<dbReference type="InterPro" id="IPR050054">
    <property type="entry name" value="UPRTase/APRTase"/>
</dbReference>
<dbReference type="EMBL" id="KF900703">
    <property type="protein sequence ID" value="AIF04242.1"/>
    <property type="molecule type" value="Genomic_DNA"/>
</dbReference>
<comment type="catalytic activity">
    <reaction evidence="1 12">
        <text>AMP + diphosphate = 5-phospho-alpha-D-ribose 1-diphosphate + adenine</text>
        <dbReference type="Rhea" id="RHEA:16609"/>
        <dbReference type="ChEBI" id="CHEBI:16708"/>
        <dbReference type="ChEBI" id="CHEBI:33019"/>
        <dbReference type="ChEBI" id="CHEBI:58017"/>
        <dbReference type="ChEBI" id="CHEBI:456215"/>
        <dbReference type="EC" id="2.4.2.7"/>
    </reaction>
</comment>
<evidence type="ECO:0000256" key="11">
    <source>
        <dbReference type="ARBA" id="ARBA00022726"/>
    </source>
</evidence>
<dbReference type="InterPro" id="IPR000836">
    <property type="entry name" value="PRTase_dom"/>
</dbReference>
<evidence type="ECO:0000256" key="3">
    <source>
        <dbReference type="ARBA" id="ARBA00004496"/>
    </source>
</evidence>
<organism evidence="14">
    <name type="scientific">uncultured marine group II/III euryarchaeote KM3_172_F11</name>
    <dbReference type="NCBI Taxonomy" id="1457929"/>
    <lineage>
        <taxon>Archaea</taxon>
        <taxon>Methanobacteriati</taxon>
        <taxon>Methanobacteriota</taxon>
        <taxon>environmental samples</taxon>
    </lineage>
</organism>
<accession>A0A075GQ59</accession>
<evidence type="ECO:0000256" key="8">
    <source>
        <dbReference type="ARBA" id="ARBA00022490"/>
    </source>
</evidence>
<evidence type="ECO:0000256" key="4">
    <source>
        <dbReference type="ARBA" id="ARBA00004659"/>
    </source>
</evidence>
<evidence type="ECO:0000256" key="1">
    <source>
        <dbReference type="ARBA" id="ARBA00000868"/>
    </source>
</evidence>
<comment type="function">
    <text evidence="2 12">Catalyzes a salvage reaction resulting in the formation of AMP, that is energically less costly than de novo synthesis.</text>
</comment>
<evidence type="ECO:0000256" key="5">
    <source>
        <dbReference type="ARBA" id="ARBA00008391"/>
    </source>
</evidence>
<reference evidence="14" key="1">
    <citation type="journal article" date="2014" name="Genome Biol. Evol.">
        <title>Pangenome evidence for extensive interdomain horizontal transfer affecting lineage core and shell genes in uncultured planktonic thaumarchaeota and euryarchaeota.</title>
        <authorList>
            <person name="Deschamps P."/>
            <person name="Zivanovic Y."/>
            <person name="Moreira D."/>
            <person name="Rodriguez-Valera F."/>
            <person name="Lopez-Garcia P."/>
        </authorList>
    </citation>
    <scope>NUCLEOTIDE SEQUENCE</scope>
</reference>
<proteinExistence type="inferred from homology"/>
<evidence type="ECO:0000259" key="13">
    <source>
        <dbReference type="Pfam" id="PF00156"/>
    </source>
</evidence>
<dbReference type="NCBIfam" id="NF002634">
    <property type="entry name" value="PRK02304.1-3"/>
    <property type="match status" value="1"/>
</dbReference>
<keyword evidence="9 12" id="KW-0328">Glycosyltransferase</keyword>
<evidence type="ECO:0000313" key="14">
    <source>
        <dbReference type="EMBL" id="AIF04242.1"/>
    </source>
</evidence>
<comment type="pathway">
    <text evidence="4 12">Purine metabolism; AMP biosynthesis via salvage pathway; AMP from adenine: step 1/1.</text>
</comment>
<dbReference type="GO" id="GO:0006166">
    <property type="term" value="P:purine ribonucleoside salvage"/>
    <property type="evidence" value="ECO:0007669"/>
    <property type="project" value="UniProtKB-UniRule"/>
</dbReference>
<name>A0A075GQ59_9EURY</name>
<dbReference type="GO" id="GO:0002055">
    <property type="term" value="F:adenine binding"/>
    <property type="evidence" value="ECO:0007669"/>
    <property type="project" value="TreeGrafter"/>
</dbReference>
<dbReference type="InterPro" id="IPR005764">
    <property type="entry name" value="Ade_phspho_trans"/>
</dbReference>
<dbReference type="NCBIfam" id="NF002636">
    <property type="entry name" value="PRK02304.1-5"/>
    <property type="match status" value="1"/>
</dbReference>
<dbReference type="SUPFAM" id="SSF53271">
    <property type="entry name" value="PRTase-like"/>
    <property type="match status" value="1"/>
</dbReference>
<dbReference type="GO" id="GO:0044209">
    <property type="term" value="P:AMP salvage"/>
    <property type="evidence" value="ECO:0007669"/>
    <property type="project" value="UniProtKB-UniRule"/>
</dbReference>
<dbReference type="HAMAP" id="MF_00004">
    <property type="entry name" value="Aden_phosphoribosyltr"/>
    <property type="match status" value="1"/>
</dbReference>
<gene>
    <name evidence="12 14" type="primary">apt</name>
</gene>
<keyword evidence="10 12" id="KW-0808">Transferase</keyword>
<evidence type="ECO:0000256" key="12">
    <source>
        <dbReference type="HAMAP-Rule" id="MF_00004"/>
    </source>
</evidence>
<dbReference type="PANTHER" id="PTHR32315:SF3">
    <property type="entry name" value="ADENINE PHOSPHORIBOSYLTRANSFERASE"/>
    <property type="match status" value="1"/>
</dbReference>
<dbReference type="GO" id="GO:0003999">
    <property type="term" value="F:adenine phosphoribosyltransferase activity"/>
    <property type="evidence" value="ECO:0007669"/>
    <property type="project" value="UniProtKB-UniRule"/>
</dbReference>
<dbReference type="GO" id="GO:0006168">
    <property type="term" value="P:adenine salvage"/>
    <property type="evidence" value="ECO:0007669"/>
    <property type="project" value="InterPro"/>
</dbReference>
<comment type="subunit">
    <text evidence="6 12">Homodimer.</text>
</comment>
<dbReference type="GO" id="GO:0016208">
    <property type="term" value="F:AMP binding"/>
    <property type="evidence" value="ECO:0007669"/>
    <property type="project" value="TreeGrafter"/>
</dbReference>
<comment type="similarity">
    <text evidence="5 12">Belongs to the purine/pyrimidine phosphoribosyltransferase family.</text>
</comment>
<evidence type="ECO:0000256" key="10">
    <source>
        <dbReference type="ARBA" id="ARBA00022679"/>
    </source>
</evidence>
<dbReference type="Gene3D" id="3.40.50.2020">
    <property type="match status" value="1"/>
</dbReference>
<sequence>MPEDITQKLRDTVRTVPDFPIEGIMFRDITPVLSDGSLLSATTDLFIERMNEAGWKPDAIIGPEARGFIFGALLAAKLGISFVPIRKPGKLPASKMRVEYSLEYGTNSLEMHEDALKPGEKAVIVDDLLATGGTVNACAELCRQADAEIVGALFLIELDGLDGRGAISPIPSISLLEFPA</sequence>
<dbReference type="Pfam" id="PF00156">
    <property type="entry name" value="Pribosyltran"/>
    <property type="match status" value="1"/>
</dbReference>
<dbReference type="PANTHER" id="PTHR32315">
    <property type="entry name" value="ADENINE PHOSPHORIBOSYLTRANSFERASE"/>
    <property type="match status" value="1"/>
</dbReference>
<evidence type="ECO:0000256" key="6">
    <source>
        <dbReference type="ARBA" id="ARBA00011738"/>
    </source>
</evidence>
<dbReference type="AlphaFoldDB" id="A0A075GQ59"/>
<evidence type="ECO:0000256" key="7">
    <source>
        <dbReference type="ARBA" id="ARBA00011893"/>
    </source>
</evidence>
<keyword evidence="11 12" id="KW-0660">Purine salvage</keyword>
<dbReference type="InterPro" id="IPR029057">
    <property type="entry name" value="PRTase-like"/>
</dbReference>
<protein>
    <recommendedName>
        <fullName evidence="7 12">Adenine phosphoribosyltransferase</fullName>
        <shortName evidence="12">APRT</shortName>
        <ecNumber evidence="7 12">2.4.2.7</ecNumber>
    </recommendedName>
</protein>